<proteinExistence type="predicted"/>
<accession>A0ABS4Z2J5</accession>
<dbReference type="PANTHER" id="PTHR34202">
    <property type="entry name" value="UPF0548 PROTEIN"/>
    <property type="match status" value="1"/>
</dbReference>
<reference evidence="2 3" key="1">
    <citation type="submission" date="2021-03" db="EMBL/GenBank/DDBJ databases">
        <title>Sequencing the genomes of 1000 actinobacteria strains.</title>
        <authorList>
            <person name="Klenk H.-P."/>
        </authorList>
    </citation>
    <scope>NUCLEOTIDE SEQUENCE [LARGE SCALE GENOMIC DNA]</scope>
    <source>
        <strain evidence="2 3">DSM 12936</strain>
    </source>
</reference>
<comment type="caution">
    <text evidence="2">The sequence shown here is derived from an EMBL/GenBank/DDBJ whole genome shotgun (WGS) entry which is preliminary data.</text>
</comment>
<dbReference type="InterPro" id="IPR014457">
    <property type="entry name" value="UCP010260"/>
</dbReference>
<feature type="domain" description="DUF1990" evidence="1">
    <location>
        <begin position="22"/>
        <end position="176"/>
    </location>
</feature>
<evidence type="ECO:0000313" key="2">
    <source>
        <dbReference type="EMBL" id="MBP2415263.1"/>
    </source>
</evidence>
<dbReference type="Proteomes" id="UP000758168">
    <property type="component" value="Unassembled WGS sequence"/>
</dbReference>
<dbReference type="EMBL" id="JAGIOB010000001">
    <property type="protein sequence ID" value="MBP2415263.1"/>
    <property type="molecule type" value="Genomic_DNA"/>
</dbReference>
<dbReference type="Pfam" id="PF09348">
    <property type="entry name" value="DUF1990"/>
    <property type="match status" value="1"/>
</dbReference>
<protein>
    <submittedName>
        <fullName evidence="2">Uncharacterized protein (UPF0548 family)</fullName>
    </submittedName>
</protein>
<dbReference type="RefSeq" id="WP_210052144.1">
    <property type="nucleotide sequence ID" value="NZ_BAAAMH010000026.1"/>
</dbReference>
<organism evidence="2 3">
    <name type="scientific">Microlunatus capsulatus</name>
    <dbReference type="NCBI Taxonomy" id="99117"/>
    <lineage>
        <taxon>Bacteria</taxon>
        <taxon>Bacillati</taxon>
        <taxon>Actinomycetota</taxon>
        <taxon>Actinomycetes</taxon>
        <taxon>Propionibacteriales</taxon>
        <taxon>Propionibacteriaceae</taxon>
        <taxon>Microlunatus</taxon>
    </lineage>
</organism>
<dbReference type="PANTHER" id="PTHR34202:SF1">
    <property type="entry name" value="UPF0548 PROTEIN"/>
    <property type="match status" value="1"/>
</dbReference>
<evidence type="ECO:0000313" key="3">
    <source>
        <dbReference type="Proteomes" id="UP000758168"/>
    </source>
</evidence>
<dbReference type="InterPro" id="IPR018960">
    <property type="entry name" value="DUF1990"/>
</dbReference>
<evidence type="ECO:0000259" key="1">
    <source>
        <dbReference type="Pfam" id="PF09348"/>
    </source>
</evidence>
<name>A0ABS4Z2J5_9ACTN</name>
<keyword evidence="3" id="KW-1185">Reference proteome</keyword>
<sequence>MGSVAELMAPAAALALQTAGLTYPEVGATRSTLPAGYHHQHVSARVGQGRAAFEAAGEALLTWRVHEGAGLSARVSDHRVRVGTVAELRLGPRRVGLRIPVRVLEVVEDDHRLGFVYGTLPGHPERGEESFTVELAADGAVFFDLVAFSRGGRWFTVLGAPLARAGQYLVTERYVSAARTAARGGRPRP</sequence>
<gene>
    <name evidence="2" type="ORF">JOF54_000185</name>
</gene>
<dbReference type="PIRSF" id="PIRSF010260">
    <property type="entry name" value="UCP010260"/>
    <property type="match status" value="1"/>
</dbReference>